<evidence type="ECO:0000313" key="4">
    <source>
        <dbReference type="Proteomes" id="UP000005801"/>
    </source>
</evidence>
<organism evidence="3 4">
    <name type="scientific">Plesiocystis pacifica SIR-1</name>
    <dbReference type="NCBI Taxonomy" id="391625"/>
    <lineage>
        <taxon>Bacteria</taxon>
        <taxon>Pseudomonadati</taxon>
        <taxon>Myxococcota</taxon>
        <taxon>Polyangia</taxon>
        <taxon>Nannocystales</taxon>
        <taxon>Nannocystaceae</taxon>
        <taxon>Plesiocystis</taxon>
    </lineage>
</organism>
<dbReference type="PROSITE" id="PS51257">
    <property type="entry name" value="PROKAR_LIPOPROTEIN"/>
    <property type="match status" value="1"/>
</dbReference>
<sequence>MASSARPSSLRRLVSTVSLASVCCAALACGASKEAPEADTGAKAKEEAKAKEAEAEVEAAKAGAEQGEPANTGPAPAEAGADADPPEADAGETEAEAEEPAGPVPTEFAEIGVALCDQYVKDYLACIEAKVPEDQREALRRVVHENHSSWSRMKDNSPASAQGLQTGCRIAREQAKRETESFGCEW</sequence>
<keyword evidence="4" id="KW-1185">Reference proteome</keyword>
<comment type="caution">
    <text evidence="3">The sequence shown here is derived from an EMBL/GenBank/DDBJ whole genome shotgun (WGS) entry which is preliminary data.</text>
</comment>
<evidence type="ECO:0000313" key="3">
    <source>
        <dbReference type="EMBL" id="EDM74300.1"/>
    </source>
</evidence>
<dbReference type="EMBL" id="ABCS01000138">
    <property type="protein sequence ID" value="EDM74300.1"/>
    <property type="molecule type" value="Genomic_DNA"/>
</dbReference>
<proteinExistence type="predicted"/>
<accession>A6GIL4</accession>
<dbReference type="OrthoDB" id="6028034at2"/>
<feature type="chain" id="PRO_5002694065" evidence="2">
    <location>
        <begin position="21"/>
        <end position="186"/>
    </location>
</feature>
<reference evidence="3 4" key="1">
    <citation type="submission" date="2007-06" db="EMBL/GenBank/DDBJ databases">
        <authorList>
            <person name="Shimkets L."/>
            <person name="Ferriera S."/>
            <person name="Johnson J."/>
            <person name="Kravitz S."/>
            <person name="Beeson K."/>
            <person name="Sutton G."/>
            <person name="Rogers Y.-H."/>
            <person name="Friedman R."/>
            <person name="Frazier M."/>
            <person name="Venter J.C."/>
        </authorList>
    </citation>
    <scope>NUCLEOTIDE SEQUENCE [LARGE SCALE GENOMIC DNA]</scope>
    <source>
        <strain evidence="3 4">SIR-1</strain>
    </source>
</reference>
<keyword evidence="2" id="KW-0732">Signal</keyword>
<keyword evidence="3" id="KW-0808">Transferase</keyword>
<feature type="region of interest" description="Disordered" evidence="1">
    <location>
        <begin position="32"/>
        <end position="104"/>
    </location>
</feature>
<keyword evidence="3" id="KW-0548">Nucleotidyltransferase</keyword>
<feature type="compositionally biased region" description="Basic and acidic residues" evidence="1">
    <location>
        <begin position="34"/>
        <end position="54"/>
    </location>
</feature>
<dbReference type="AlphaFoldDB" id="A6GIL4"/>
<evidence type="ECO:0000256" key="1">
    <source>
        <dbReference type="SAM" id="MobiDB-lite"/>
    </source>
</evidence>
<protein>
    <submittedName>
        <fullName evidence="3">Ribonuclease PH</fullName>
        <ecNumber evidence="3">2.7.7.56</ecNumber>
    </submittedName>
</protein>
<dbReference type="RefSeq" id="WP_006976550.1">
    <property type="nucleotide sequence ID" value="NZ_ABCS01000138.1"/>
</dbReference>
<dbReference type="GO" id="GO:0009022">
    <property type="term" value="F:tRNA nucleotidyltransferase activity"/>
    <property type="evidence" value="ECO:0007669"/>
    <property type="project" value="UniProtKB-EC"/>
</dbReference>
<feature type="compositionally biased region" description="Acidic residues" evidence="1">
    <location>
        <begin position="84"/>
        <end position="99"/>
    </location>
</feature>
<evidence type="ECO:0000256" key="2">
    <source>
        <dbReference type="SAM" id="SignalP"/>
    </source>
</evidence>
<gene>
    <name evidence="3" type="primary">rph</name>
    <name evidence="3" type="ORF">PPSIR1_09336</name>
</gene>
<feature type="signal peptide" evidence="2">
    <location>
        <begin position="1"/>
        <end position="20"/>
    </location>
</feature>
<name>A6GIL4_9BACT</name>
<feature type="compositionally biased region" description="Low complexity" evidence="1">
    <location>
        <begin position="60"/>
        <end position="83"/>
    </location>
</feature>
<dbReference type="Proteomes" id="UP000005801">
    <property type="component" value="Unassembled WGS sequence"/>
</dbReference>
<dbReference type="EC" id="2.7.7.56" evidence="3"/>